<dbReference type="InterPro" id="IPR035097">
    <property type="entry name" value="M29_N-terminal"/>
</dbReference>
<dbReference type="Pfam" id="PF02073">
    <property type="entry name" value="Peptidase_M29"/>
    <property type="match status" value="1"/>
</dbReference>
<comment type="cofactor">
    <cofactor evidence="3">
        <name>Zn(2+)</name>
        <dbReference type="ChEBI" id="CHEBI:29105"/>
    </cofactor>
</comment>
<proteinExistence type="inferred from homology"/>
<gene>
    <name evidence="10" type="ORF">DP120_17625</name>
</gene>
<dbReference type="PANTHER" id="PTHR34448:SF3">
    <property type="entry name" value="AMINOPEPTIDASE AMPS"/>
    <property type="match status" value="1"/>
</dbReference>
<evidence type="ECO:0000256" key="2">
    <source>
        <dbReference type="ARBA" id="ARBA00001946"/>
    </source>
</evidence>
<organism evidence="10 11">
    <name type="scientific">Planococcus halotolerans</name>
    <dbReference type="NCBI Taxonomy" id="2233542"/>
    <lineage>
        <taxon>Bacteria</taxon>
        <taxon>Bacillati</taxon>
        <taxon>Bacillota</taxon>
        <taxon>Bacilli</taxon>
        <taxon>Bacillales</taxon>
        <taxon>Caryophanaceae</taxon>
        <taxon>Planococcus</taxon>
    </lineage>
</organism>
<dbReference type="InterPro" id="IPR000787">
    <property type="entry name" value="Peptidase_M29"/>
</dbReference>
<dbReference type="RefSeq" id="WP_112224944.1">
    <property type="nucleotide sequence ID" value="NZ_CP047673.1"/>
</dbReference>
<dbReference type="InterPro" id="IPR052170">
    <property type="entry name" value="M29_Exopeptidase"/>
</dbReference>
<evidence type="ECO:0000256" key="4">
    <source>
        <dbReference type="ARBA" id="ARBA00008236"/>
    </source>
</evidence>
<keyword evidence="11" id="KW-1185">Reference proteome</keyword>
<dbReference type="AlphaFoldDB" id="A0A365KJ01"/>
<evidence type="ECO:0000256" key="3">
    <source>
        <dbReference type="ARBA" id="ARBA00001947"/>
    </source>
</evidence>
<evidence type="ECO:0000256" key="9">
    <source>
        <dbReference type="ARBA" id="ARBA00023049"/>
    </source>
</evidence>
<dbReference type="GO" id="GO:0006508">
    <property type="term" value="P:proteolysis"/>
    <property type="evidence" value="ECO:0007669"/>
    <property type="project" value="UniProtKB-KW"/>
</dbReference>
<dbReference type="GO" id="GO:0004177">
    <property type="term" value="F:aminopeptidase activity"/>
    <property type="evidence" value="ECO:0007669"/>
    <property type="project" value="UniProtKB-KW"/>
</dbReference>
<evidence type="ECO:0000256" key="5">
    <source>
        <dbReference type="ARBA" id="ARBA00022438"/>
    </source>
</evidence>
<reference evidence="10 11" key="1">
    <citation type="submission" date="2018-06" db="EMBL/GenBank/DDBJ databases">
        <title>The draft genome sequences of strains SCU63 and S1.</title>
        <authorList>
            <person name="Gan L."/>
        </authorList>
    </citation>
    <scope>NUCLEOTIDE SEQUENCE [LARGE SCALE GENOMIC DNA]</scope>
    <source>
        <strain evidence="10 11">SCU63</strain>
    </source>
</reference>
<comment type="cofactor">
    <cofactor evidence="1">
        <name>Co(2+)</name>
        <dbReference type="ChEBI" id="CHEBI:48828"/>
    </cofactor>
</comment>
<evidence type="ECO:0000256" key="6">
    <source>
        <dbReference type="ARBA" id="ARBA00022670"/>
    </source>
</evidence>
<evidence type="ECO:0000256" key="8">
    <source>
        <dbReference type="ARBA" id="ARBA00022801"/>
    </source>
</evidence>
<keyword evidence="5 10" id="KW-0031">Aminopeptidase</keyword>
<dbReference type="PANTHER" id="PTHR34448">
    <property type="entry name" value="AMINOPEPTIDASE"/>
    <property type="match status" value="1"/>
</dbReference>
<comment type="similarity">
    <text evidence="4">Belongs to the peptidase M29 family.</text>
</comment>
<accession>A0A365KJ01</accession>
<dbReference type="PRINTS" id="PR00919">
    <property type="entry name" value="THERMOPTASE"/>
</dbReference>
<keyword evidence="9" id="KW-0482">Metalloprotease</keyword>
<evidence type="ECO:0000256" key="7">
    <source>
        <dbReference type="ARBA" id="ARBA00022723"/>
    </source>
</evidence>
<dbReference type="GO" id="GO:0008237">
    <property type="term" value="F:metallopeptidase activity"/>
    <property type="evidence" value="ECO:0007669"/>
    <property type="project" value="UniProtKB-KW"/>
</dbReference>
<evidence type="ECO:0000256" key="1">
    <source>
        <dbReference type="ARBA" id="ARBA00001941"/>
    </source>
</evidence>
<dbReference type="GO" id="GO:0046872">
    <property type="term" value="F:metal ion binding"/>
    <property type="evidence" value="ECO:0007669"/>
    <property type="project" value="UniProtKB-KW"/>
</dbReference>
<evidence type="ECO:0000313" key="10">
    <source>
        <dbReference type="EMBL" id="RAZ73109.1"/>
    </source>
</evidence>
<dbReference type="Proteomes" id="UP000251002">
    <property type="component" value="Unassembled WGS sequence"/>
</dbReference>
<sequence length="409" mass="45502">MDFQKKMEQYAELTVYVGLNVQKDQHVLINTTTDTIEFTRLVVKKAYEAGAKNVHVNYSDPVQTRTHYELAPDEAFTEYPEWSVVQRDEIIEKGGSFLWIDAEDPDLLTGIPAKRLSNSQKAAGKALARYRQAVGSDKVAWSIVAIPSEKWAAKVFPDLAPERQIEALWEAIFKTVRIGGGDAVALWKEHINFLEKRAAQLNDHRFVKLHYSAPGTDLTIGLPDKHIWMSGASKTPQGNPFIANMPTEEVYTVPLKNGVNGFVRNTKPFVYQGNIIDGFTLTFENGKIVKAEAETGEELLNEMINSDEGAAYLGEVALVPHQSPISDSGLLFFNTLFDENASNHLAIGDSYPTCYEGARDLEREQLAELGLNTSIVHEDFMIGSAEMDIDGITADGSKIPVFRKGNWAF</sequence>
<protein>
    <submittedName>
        <fullName evidence="10">Aminopeptidase</fullName>
    </submittedName>
</protein>
<dbReference type="Gene3D" id="3.40.1830.10">
    <property type="entry name" value="Thermophilic metalloprotease (M29)"/>
    <property type="match status" value="1"/>
</dbReference>
<keyword evidence="7" id="KW-0479">Metal-binding</keyword>
<comment type="caution">
    <text evidence="10">The sequence shown here is derived from an EMBL/GenBank/DDBJ whole genome shotgun (WGS) entry which is preliminary data.</text>
</comment>
<keyword evidence="6" id="KW-0645">Protease</keyword>
<dbReference type="EMBL" id="QLZR01000011">
    <property type="protein sequence ID" value="RAZ73109.1"/>
    <property type="molecule type" value="Genomic_DNA"/>
</dbReference>
<comment type="cofactor">
    <cofactor evidence="2">
        <name>Mg(2+)</name>
        <dbReference type="ChEBI" id="CHEBI:18420"/>
    </cofactor>
</comment>
<evidence type="ECO:0000313" key="11">
    <source>
        <dbReference type="Proteomes" id="UP000251002"/>
    </source>
</evidence>
<dbReference type="SUPFAM" id="SSF144052">
    <property type="entry name" value="Thermophilic metalloprotease-like"/>
    <property type="match status" value="1"/>
</dbReference>
<name>A0A365KJ01_9BACL</name>
<keyword evidence="8" id="KW-0378">Hydrolase</keyword>